<dbReference type="RefSeq" id="WP_212142133.1">
    <property type="nucleotide sequence ID" value="NZ_JAGSSW010000006.1"/>
</dbReference>
<accession>A0ABS5HIS0</accession>
<organism evidence="1 2">
    <name type="scientific">Campylobacter anatolicus</name>
    <dbReference type="NCBI Taxonomy" id="2829105"/>
    <lineage>
        <taxon>Bacteria</taxon>
        <taxon>Pseudomonadati</taxon>
        <taxon>Campylobacterota</taxon>
        <taxon>Epsilonproteobacteria</taxon>
        <taxon>Campylobacterales</taxon>
        <taxon>Campylobacteraceae</taxon>
        <taxon>Campylobacter</taxon>
    </lineage>
</organism>
<keyword evidence="2" id="KW-1185">Reference proteome</keyword>
<gene>
    <name evidence="1" type="ORF">KDD93_06265</name>
</gene>
<reference evidence="1 2" key="1">
    <citation type="submission" date="2021-04" db="EMBL/GenBank/DDBJ databases">
        <title>Molecular and phenotypic characterization and identification of bacterial isolates recovered from the Anatolian ground squirrels (Spermophilus xanthoprymnus) and which have the potential to form a new species in the Campylobacter genus.</title>
        <authorList>
            <person name="Aydin F."/>
            <person name="Abay S."/>
            <person name="Kayman T."/>
            <person name="Karakaya E."/>
            <person name="Mustak H.K."/>
            <person name="Mustak I.B."/>
            <person name="Bilgin N."/>
            <person name="Duzler A."/>
            <person name="Sahin O."/>
            <person name="Guran O."/>
            <person name="Saticioglu I.B."/>
        </authorList>
    </citation>
    <scope>NUCLEOTIDE SEQUENCE [LARGE SCALE GENOMIC DNA]</scope>
    <source>
        <strain evidence="2">faydin-G24</strain>
    </source>
</reference>
<comment type="caution">
    <text evidence="1">The sequence shown here is derived from an EMBL/GenBank/DDBJ whole genome shotgun (WGS) entry which is preliminary data.</text>
</comment>
<sequence>MRSLFILFFIAIFAFGYEISHENIGKFYKFSGEADGIAIELYINVYKNEFENLKSTKDFEVPSKTSGHIFFSNNKFEFDKGMIEQKNDTITKINAKSEWIDLNVENNTNNELVGKVAIKGKAYKLTLKQDISFKIITLAKQLSNDKGLKFQAILSDFSSTKFINKYRKNLTEDLKNLQVLWQNRPQKDENHSKITRLFYQNERIKNICTYENKITITCKTSNIKNSKNLSLSSLFKNLKDENLQKIFTKHDIRMSENFTLSPMGLTFYSDDEKTLSLDEIKPFLKDSFGL</sequence>
<evidence type="ECO:0000313" key="1">
    <source>
        <dbReference type="EMBL" id="MBR8464168.1"/>
    </source>
</evidence>
<protein>
    <submittedName>
        <fullName evidence="1">Uncharacterized protein</fullName>
    </submittedName>
</protein>
<proteinExistence type="predicted"/>
<dbReference type="EMBL" id="JAGSSW010000006">
    <property type="protein sequence ID" value="MBR8464168.1"/>
    <property type="molecule type" value="Genomic_DNA"/>
</dbReference>
<name>A0ABS5HIS0_9BACT</name>
<evidence type="ECO:0000313" key="2">
    <source>
        <dbReference type="Proteomes" id="UP000682951"/>
    </source>
</evidence>
<dbReference type="Proteomes" id="UP000682951">
    <property type="component" value="Unassembled WGS sequence"/>
</dbReference>